<keyword evidence="2" id="KW-1185">Reference proteome</keyword>
<dbReference type="STRING" id="1806892.AZH43_02760"/>
<dbReference type="EMBL" id="LUAW01000034">
    <property type="protein sequence ID" value="KYQ71071.1"/>
    <property type="molecule type" value="Genomic_DNA"/>
</dbReference>
<dbReference type="Proteomes" id="UP000076276">
    <property type="component" value="Unassembled WGS sequence"/>
</dbReference>
<dbReference type="SUPFAM" id="SSF109604">
    <property type="entry name" value="HD-domain/PDEase-like"/>
    <property type="match status" value="1"/>
</dbReference>
<protein>
    <recommendedName>
        <fullName evidence="3">Metal-dependent hydrolase</fullName>
    </recommendedName>
</protein>
<dbReference type="RefSeq" id="WP_067670682.1">
    <property type="nucleotide sequence ID" value="NZ_CBCSIK010000011.1"/>
</dbReference>
<evidence type="ECO:0000313" key="2">
    <source>
        <dbReference type="Proteomes" id="UP000076276"/>
    </source>
</evidence>
<evidence type="ECO:0000313" key="1">
    <source>
        <dbReference type="EMBL" id="KYQ71071.1"/>
    </source>
</evidence>
<gene>
    <name evidence="1" type="ORF">AZH43_02760</name>
</gene>
<dbReference type="PANTHER" id="PTHR21174">
    <property type="match status" value="1"/>
</dbReference>
<dbReference type="OrthoDB" id="9808993at2"/>
<reference evidence="1 2" key="1">
    <citation type="submission" date="2016-03" db="EMBL/GenBank/DDBJ databases">
        <title>Acinetobacter genomospecies 28 strain ANC 4149.</title>
        <authorList>
            <person name="Radolfova-Krizova L."/>
            <person name="Nemec A."/>
        </authorList>
    </citation>
    <scope>NUCLEOTIDE SEQUENCE [LARGE SCALE GENOMIC DNA]</scope>
    <source>
        <strain evidence="1 2">ANC 4149</strain>
    </source>
</reference>
<dbReference type="PANTHER" id="PTHR21174:SF0">
    <property type="entry name" value="HD PHOSPHOHYDROLASE FAMILY PROTEIN-RELATED"/>
    <property type="match status" value="1"/>
</dbReference>
<accession>A0A151XZ16</accession>
<dbReference type="InterPro" id="IPR009218">
    <property type="entry name" value="HD_phosphohydro"/>
</dbReference>
<dbReference type="PIRSF" id="PIRSF035170">
    <property type="entry name" value="HD_phosphohydro"/>
    <property type="match status" value="1"/>
</dbReference>
<proteinExistence type="predicted"/>
<name>A0A151XZ16_9GAMM</name>
<sequence length="211" mass="24857">MPDIQRQFEYFWNLFSQRYALPAEQSADIFQLLLTAYSEPQRYYHTVLHIVECLQLFHEIKEQLRNAQAVELALWFHDAVYDPQSAQNEENSALLMRQSCAGIFPDAVLGKASDWICATQLHAQTDDADLQFLLDIDLAILAANTDRFNRYESEIRKEYSWVDQTAYQSGRLKVMTAFYQAERLYQSAYFHRKYEQRAKQNLAPYLKNFIT</sequence>
<organism evidence="1 2">
    <name type="scientific">Acinetobacter pragensis</name>
    <dbReference type="NCBI Taxonomy" id="1806892"/>
    <lineage>
        <taxon>Bacteria</taxon>
        <taxon>Pseudomonadati</taxon>
        <taxon>Pseudomonadota</taxon>
        <taxon>Gammaproteobacteria</taxon>
        <taxon>Moraxellales</taxon>
        <taxon>Moraxellaceae</taxon>
        <taxon>Acinetobacter</taxon>
    </lineage>
</organism>
<comment type="caution">
    <text evidence="1">The sequence shown here is derived from an EMBL/GenBank/DDBJ whole genome shotgun (WGS) entry which is preliminary data.</text>
</comment>
<evidence type="ECO:0008006" key="3">
    <source>
        <dbReference type="Google" id="ProtNLM"/>
    </source>
</evidence>
<dbReference type="AlphaFoldDB" id="A0A151XZ16"/>